<keyword evidence="13" id="KW-1185">Reference proteome</keyword>
<dbReference type="Proteomes" id="UP000639643">
    <property type="component" value="Unassembled WGS sequence"/>
</dbReference>
<dbReference type="PIRSF" id="PIRSF000484">
    <property type="entry name" value="NAPRT"/>
    <property type="match status" value="1"/>
</dbReference>
<dbReference type="EC" id="6.3.4.21" evidence="3 9"/>
<dbReference type="GO" id="GO:0005829">
    <property type="term" value="C:cytosol"/>
    <property type="evidence" value="ECO:0007669"/>
    <property type="project" value="TreeGrafter"/>
</dbReference>
<evidence type="ECO:0000256" key="2">
    <source>
        <dbReference type="ARBA" id="ARBA00010897"/>
    </source>
</evidence>
<evidence type="ECO:0000313" key="13">
    <source>
        <dbReference type="Proteomes" id="UP000639643"/>
    </source>
</evidence>
<evidence type="ECO:0000256" key="7">
    <source>
        <dbReference type="ARBA" id="ARBA00022679"/>
    </source>
</evidence>
<organism evidence="12 13">
    <name type="scientific">Colletotrichum musicola</name>
    <dbReference type="NCBI Taxonomy" id="2175873"/>
    <lineage>
        <taxon>Eukaryota</taxon>
        <taxon>Fungi</taxon>
        <taxon>Dikarya</taxon>
        <taxon>Ascomycota</taxon>
        <taxon>Pezizomycotina</taxon>
        <taxon>Sordariomycetes</taxon>
        <taxon>Hypocreomycetidae</taxon>
        <taxon>Glomerellales</taxon>
        <taxon>Glomerellaceae</taxon>
        <taxon>Colletotrichum</taxon>
        <taxon>Colletotrichum orchidearum species complex</taxon>
    </lineage>
</organism>
<protein>
    <recommendedName>
        <fullName evidence="3 9">Nicotinate phosphoribosyltransferase</fullName>
        <ecNumber evidence="3 9">6.3.4.21</ecNumber>
    </recommendedName>
</protein>
<evidence type="ECO:0000256" key="6">
    <source>
        <dbReference type="ARBA" id="ARBA00022642"/>
    </source>
</evidence>
<gene>
    <name evidence="12" type="ORF">CMUS01_08774</name>
</gene>
<comment type="catalytic activity">
    <reaction evidence="8 9">
        <text>5-phospho-alpha-D-ribose 1-diphosphate + nicotinate + ATP + H2O = nicotinate beta-D-ribonucleotide + ADP + phosphate + diphosphate</text>
        <dbReference type="Rhea" id="RHEA:36163"/>
        <dbReference type="ChEBI" id="CHEBI:15377"/>
        <dbReference type="ChEBI" id="CHEBI:30616"/>
        <dbReference type="ChEBI" id="CHEBI:32544"/>
        <dbReference type="ChEBI" id="CHEBI:33019"/>
        <dbReference type="ChEBI" id="CHEBI:43474"/>
        <dbReference type="ChEBI" id="CHEBI:57502"/>
        <dbReference type="ChEBI" id="CHEBI:58017"/>
        <dbReference type="ChEBI" id="CHEBI:456216"/>
        <dbReference type="EC" id="6.3.4.21"/>
    </reaction>
</comment>
<dbReference type="Pfam" id="PF04095">
    <property type="entry name" value="NAPRTase"/>
    <property type="match status" value="1"/>
</dbReference>
<evidence type="ECO:0000256" key="9">
    <source>
        <dbReference type="RuleBase" id="RU003838"/>
    </source>
</evidence>
<evidence type="ECO:0000256" key="8">
    <source>
        <dbReference type="ARBA" id="ARBA00048668"/>
    </source>
</evidence>
<evidence type="ECO:0000256" key="1">
    <source>
        <dbReference type="ARBA" id="ARBA00004952"/>
    </source>
</evidence>
<dbReference type="SUPFAM" id="SSF51690">
    <property type="entry name" value="Nicotinate/Quinolinate PRTase C-terminal domain-like"/>
    <property type="match status" value="1"/>
</dbReference>
<evidence type="ECO:0000256" key="4">
    <source>
        <dbReference type="ARBA" id="ARBA00022553"/>
    </source>
</evidence>
<dbReference type="UniPathway" id="UPA00253">
    <property type="reaction ID" value="UER00457"/>
</dbReference>
<evidence type="ECO:0000256" key="3">
    <source>
        <dbReference type="ARBA" id="ARBA00013236"/>
    </source>
</evidence>
<evidence type="ECO:0000259" key="11">
    <source>
        <dbReference type="Pfam" id="PF17767"/>
    </source>
</evidence>
<dbReference type="Gene3D" id="3.20.140.10">
    <property type="entry name" value="nicotinate phosphoribosyltransferase"/>
    <property type="match status" value="1"/>
</dbReference>
<evidence type="ECO:0000256" key="5">
    <source>
        <dbReference type="ARBA" id="ARBA00022598"/>
    </source>
</evidence>
<comment type="caution">
    <text evidence="12">The sequence shown here is derived from an EMBL/GenBank/DDBJ whole genome shotgun (WGS) entry which is preliminary data.</text>
</comment>
<keyword evidence="5 9" id="KW-0436">Ligase</keyword>
<accession>A0A8H6KAR7</accession>
<feature type="domain" description="Nicotinate phosphoribosyltransferase N-terminal" evidence="11">
    <location>
        <begin position="17"/>
        <end position="148"/>
    </location>
</feature>
<dbReference type="NCBIfam" id="TIGR01514">
    <property type="entry name" value="NAPRTase"/>
    <property type="match status" value="1"/>
</dbReference>
<dbReference type="GO" id="GO:0034355">
    <property type="term" value="P:NAD+ biosynthetic process via the salvage pathway"/>
    <property type="evidence" value="ECO:0007669"/>
    <property type="project" value="TreeGrafter"/>
</dbReference>
<evidence type="ECO:0000313" key="12">
    <source>
        <dbReference type="EMBL" id="KAF6827947.1"/>
    </source>
</evidence>
<dbReference type="AlphaFoldDB" id="A0A8H6KAR7"/>
<dbReference type="Pfam" id="PF17767">
    <property type="entry name" value="NAPRTase_N"/>
    <property type="match status" value="1"/>
</dbReference>
<keyword evidence="6 9" id="KW-0662">Pyridine nucleotide biosynthesis</keyword>
<dbReference type="PANTHER" id="PTHR11098">
    <property type="entry name" value="NICOTINATE PHOSPHORIBOSYLTRANSFERASE"/>
    <property type="match status" value="1"/>
</dbReference>
<dbReference type="OrthoDB" id="193380at2759"/>
<dbReference type="InterPro" id="IPR036068">
    <property type="entry name" value="Nicotinate_pribotase-like_C"/>
</dbReference>
<evidence type="ECO:0000259" key="10">
    <source>
        <dbReference type="Pfam" id="PF04095"/>
    </source>
</evidence>
<keyword evidence="12" id="KW-0328">Glycosyltransferase</keyword>
<dbReference type="InterPro" id="IPR041525">
    <property type="entry name" value="N/Namide_PRibTrfase"/>
</dbReference>
<comment type="pathway">
    <text evidence="1 9">Cofactor biosynthesis; NAD(+) biosynthesis; nicotinate D-ribonucleotide from nicotinate: step 1/1.</text>
</comment>
<reference evidence="12" key="1">
    <citation type="journal article" date="2020" name="Phytopathology">
        <title>Genome Sequence Resources of Colletotrichum truncatum, C. plurivorum, C. musicola, and C. sojae: Four Species Pathogenic to Soybean (Glycine max).</title>
        <authorList>
            <person name="Rogerio F."/>
            <person name="Boufleur T.R."/>
            <person name="Ciampi-Guillardi M."/>
            <person name="Sukno S.A."/>
            <person name="Thon M.R."/>
            <person name="Massola Junior N.S."/>
            <person name="Baroncelli R."/>
        </authorList>
    </citation>
    <scope>NUCLEOTIDE SEQUENCE</scope>
    <source>
        <strain evidence="12">LFN0074</strain>
    </source>
</reference>
<keyword evidence="4" id="KW-0597">Phosphoprotein</keyword>
<comment type="function">
    <text evidence="9">Catalyzes the synthesis of beta-nicotinate D-ribonucleotide from nicotinate and 5-phospho-D-ribose 1-phosphate at the expense of ATP.</text>
</comment>
<dbReference type="CDD" id="cd01401">
    <property type="entry name" value="PncB_like"/>
    <property type="match status" value="1"/>
</dbReference>
<dbReference type="GO" id="GO:0016757">
    <property type="term" value="F:glycosyltransferase activity"/>
    <property type="evidence" value="ECO:0007669"/>
    <property type="project" value="UniProtKB-KW"/>
</dbReference>
<sequence>MDFNSSSPFPEGVISFLDTDLYKLTMQCAVFKYFKDVPVTYAFTNRTPEKRLSRAAFNWLQEQIRKLGNISLSDEEYRFLKTHCTYLNDEYVNFLKEFRLHPREQAVATFHPVAADTGADSDIGDLHVEIKGSWLETILYEIPLLALTSEAYFRFMDTDWSYDGQEDLAFSKGLRLLEAGCTFSEFGTRRRRDYHTQALVFRGLVKASKEAEKKGFSGKLTGTSNVHLAMRFGIPPVGTVAHEWFMGIAAIHDDYKAATELALRYWVGCFGGKLGIALTDTFGTSEFLRSFSQPVRAVDGSESPDFRNPDGSAMTYAQLFAGVRQDSGDPADYVKMLRDYYDGQNIKDAKTMVFSDSLNIERCLEYKAISEAAGFTPTFGVGTFLTNDFTHLKTGTKSVPLNIVIKLSSANGRPAIKISDNIGKNTGDKQTVLKVKSELGYVEKDWTGGDETQRWGKEENKA</sequence>
<dbReference type="InterPro" id="IPR006406">
    <property type="entry name" value="Nic_PRibTrfase"/>
</dbReference>
<keyword evidence="7 12" id="KW-0808">Transferase</keyword>
<dbReference type="InterPro" id="IPR040727">
    <property type="entry name" value="NAPRTase_N"/>
</dbReference>
<proteinExistence type="inferred from homology"/>
<comment type="PTM">
    <text evidence="9">Transiently phosphorylated on a His residue during the reaction cycle. Phosphorylation strongly increases the affinity for substrates and increases the rate of nicotinate D-ribonucleotide production. Dephosphorylation regenerates the low-affinity form of the enzyme, leading to product release.</text>
</comment>
<dbReference type="GO" id="GO:0004516">
    <property type="term" value="F:nicotinate phosphoribosyltransferase activity"/>
    <property type="evidence" value="ECO:0007669"/>
    <property type="project" value="UniProtKB-UniRule"/>
</dbReference>
<dbReference type="FunFam" id="3.20.140.10:FF:000009">
    <property type="entry name" value="Nicotinate phosphoribosyltransferase"/>
    <property type="match status" value="1"/>
</dbReference>
<dbReference type="InterPro" id="IPR007229">
    <property type="entry name" value="Nic_PRibTrfase-Fam"/>
</dbReference>
<dbReference type="SUPFAM" id="SSF54675">
    <property type="entry name" value="Nicotinate/Quinolinate PRTase N-terminal domain-like"/>
    <property type="match status" value="1"/>
</dbReference>
<name>A0A8H6KAR7_9PEZI</name>
<comment type="similarity">
    <text evidence="2 9">Belongs to the NAPRTase family.</text>
</comment>
<feature type="domain" description="Nicotinate/nicotinamide phosphoribosyltransferase" evidence="10">
    <location>
        <begin position="182"/>
        <end position="439"/>
    </location>
</feature>
<dbReference type="EMBL" id="WIGM01000352">
    <property type="protein sequence ID" value="KAF6827947.1"/>
    <property type="molecule type" value="Genomic_DNA"/>
</dbReference>
<dbReference type="PANTHER" id="PTHR11098:SF1">
    <property type="entry name" value="NICOTINATE PHOSPHORIBOSYLTRANSFERASE"/>
    <property type="match status" value="1"/>
</dbReference>